<reference evidence="11" key="1">
    <citation type="journal article" date="2009" name="Appl. Environ. Microbiol.">
        <title>Complete genome sequence of the chemolithoautotrophic marine magnetotactic coccus strain MC-1.</title>
        <authorList>
            <person name="Schubbe S."/>
            <person name="Williams T.J."/>
            <person name="Xie G."/>
            <person name="Kiss H.E."/>
            <person name="Brettin T.S."/>
            <person name="Martinez D."/>
            <person name="Ross C.A."/>
            <person name="Schuler D."/>
            <person name="Cox B.L."/>
            <person name="Nealson K.H."/>
            <person name="Bazylinski D.A."/>
        </authorList>
    </citation>
    <scope>NUCLEOTIDE SEQUENCE [LARGE SCALE GENOMIC DNA]</scope>
    <source>
        <strain evidence="11">ATCC BAA-1437 / JCM 17883 / MC-1</strain>
    </source>
</reference>
<dbReference type="SUPFAM" id="SSF47384">
    <property type="entry name" value="Homodimeric domain of signal transducing histidine kinase"/>
    <property type="match status" value="1"/>
</dbReference>
<dbReference type="InterPro" id="IPR036890">
    <property type="entry name" value="HATPase_C_sf"/>
</dbReference>
<keyword evidence="4" id="KW-0597">Phosphoprotein</keyword>
<dbReference type="SMART" id="SM00388">
    <property type="entry name" value="HisKA"/>
    <property type="match status" value="1"/>
</dbReference>
<dbReference type="PANTHER" id="PTHR42878">
    <property type="entry name" value="TWO-COMPONENT HISTIDINE KINASE"/>
    <property type="match status" value="1"/>
</dbReference>
<dbReference type="SMART" id="SM00304">
    <property type="entry name" value="HAMP"/>
    <property type="match status" value="1"/>
</dbReference>
<dbReference type="Pfam" id="PF00672">
    <property type="entry name" value="HAMP"/>
    <property type="match status" value="1"/>
</dbReference>
<gene>
    <name evidence="10" type="ordered locus">Mmc1_3601</name>
</gene>
<keyword evidence="7" id="KW-1133">Transmembrane helix</keyword>
<dbReference type="InterPro" id="IPR005467">
    <property type="entry name" value="His_kinase_dom"/>
</dbReference>
<dbReference type="PANTHER" id="PTHR42878:SF13">
    <property type="entry name" value="HISTIDINE KINASE"/>
    <property type="match status" value="1"/>
</dbReference>
<dbReference type="InterPro" id="IPR036097">
    <property type="entry name" value="HisK_dim/P_sf"/>
</dbReference>
<dbReference type="GO" id="GO:0007234">
    <property type="term" value="P:osmosensory signaling via phosphorelay pathway"/>
    <property type="evidence" value="ECO:0007669"/>
    <property type="project" value="TreeGrafter"/>
</dbReference>
<dbReference type="Pfam" id="PF02518">
    <property type="entry name" value="HATPase_c"/>
    <property type="match status" value="1"/>
</dbReference>
<dbReference type="OrthoDB" id="9801651at2"/>
<dbReference type="InterPro" id="IPR003660">
    <property type="entry name" value="HAMP_dom"/>
</dbReference>
<sequence precursor="true">MYGIRSKILAVWVVMLATVAGSGLVILAHLTELGEAVDVILRENYRSVIASQEMKEALERMDSGVLFHFAGRGHEGAAILDAGIADFRKALDVEMGNITLPGEQETAERLSRAFDAFIETIPTVVDPAREEASRRTDYFARLLPRFQEIKSLANALLEMNQSNMSEANDRARAKAALTARVILWSLLACGLTTILFGHLIQLWILHPIRHLTRSVEEIRGGNFDLVLSVGGRDEFARLASGFNAMAATIRELRRRDQRDVARNRQAMGEVFQALPVTVAIVDAEGRIEEASTLAEHWFGLKSGLPLRESGLEMIQELAEKALLEATPQEPPNPDDLIQRFVDGEERFFRPLATPIHSLTENQTGTATEPVGVAIILKDFTQVREQRELKRSVVGTVSHQLKTPLTALRMSLHLLLQEASEPLTARQEDLLQTARDESERMVKILDDLLDIHRAEAGFRRLNREAVRPQWLAEEATRIHQEDANRRGIALNVRVPADLPEVLADSPRLAHVFDNLLANALRHTPPRGAVTVSAISEVGMVRFLVTDSGCGVAVEDRTQVFEPFWRGTGQCPDSGVGLGLTIVREIVRAHNGEVGVAGAPGGGAVFTFTLPAVERPPARPDTTLGACP</sequence>
<keyword evidence="11" id="KW-1185">Reference proteome</keyword>
<feature type="transmembrane region" description="Helical" evidence="7">
    <location>
        <begin position="181"/>
        <end position="205"/>
    </location>
</feature>
<dbReference type="GO" id="GO:0016020">
    <property type="term" value="C:membrane"/>
    <property type="evidence" value="ECO:0007669"/>
    <property type="project" value="UniProtKB-SubCell"/>
</dbReference>
<dbReference type="eggNOG" id="COG5002">
    <property type="taxonomic scope" value="Bacteria"/>
</dbReference>
<proteinExistence type="predicted"/>
<accession>A0LDP3</accession>
<dbReference type="InterPro" id="IPR003661">
    <property type="entry name" value="HisK_dim/P_dom"/>
</dbReference>
<dbReference type="PROSITE" id="PS50885">
    <property type="entry name" value="HAMP"/>
    <property type="match status" value="1"/>
</dbReference>
<dbReference type="GO" id="GO:0000156">
    <property type="term" value="F:phosphorelay response regulator activity"/>
    <property type="evidence" value="ECO:0007669"/>
    <property type="project" value="TreeGrafter"/>
</dbReference>
<evidence type="ECO:0000256" key="7">
    <source>
        <dbReference type="SAM" id="Phobius"/>
    </source>
</evidence>
<evidence type="ECO:0000256" key="1">
    <source>
        <dbReference type="ARBA" id="ARBA00000085"/>
    </source>
</evidence>
<dbReference type="InterPro" id="IPR003594">
    <property type="entry name" value="HATPase_dom"/>
</dbReference>
<dbReference type="CDD" id="cd00082">
    <property type="entry name" value="HisKA"/>
    <property type="match status" value="1"/>
</dbReference>
<keyword evidence="6" id="KW-0418">Kinase</keyword>
<dbReference type="Gene3D" id="3.30.565.10">
    <property type="entry name" value="Histidine kinase-like ATPase, C-terminal domain"/>
    <property type="match status" value="1"/>
</dbReference>
<evidence type="ECO:0000259" key="9">
    <source>
        <dbReference type="PROSITE" id="PS50885"/>
    </source>
</evidence>
<dbReference type="HOGENOM" id="CLU_000445_89_2_5"/>
<dbReference type="AlphaFoldDB" id="A0LDP3"/>
<dbReference type="SMART" id="SM00387">
    <property type="entry name" value="HATPase_c"/>
    <property type="match status" value="1"/>
</dbReference>
<dbReference type="EMBL" id="CP000471">
    <property type="protein sequence ID" value="ABK46086.1"/>
    <property type="molecule type" value="Genomic_DNA"/>
</dbReference>
<keyword evidence="7" id="KW-0812">Transmembrane</keyword>
<evidence type="ECO:0000259" key="8">
    <source>
        <dbReference type="PROSITE" id="PS50109"/>
    </source>
</evidence>
<feature type="domain" description="Histidine kinase" evidence="8">
    <location>
        <begin position="395"/>
        <end position="612"/>
    </location>
</feature>
<feature type="domain" description="HAMP" evidence="9">
    <location>
        <begin position="202"/>
        <end position="254"/>
    </location>
</feature>
<evidence type="ECO:0000256" key="3">
    <source>
        <dbReference type="ARBA" id="ARBA00012438"/>
    </source>
</evidence>
<dbReference type="Gene3D" id="3.30.450.20">
    <property type="entry name" value="PAS domain"/>
    <property type="match status" value="1"/>
</dbReference>
<dbReference type="RefSeq" id="WP_011715142.1">
    <property type="nucleotide sequence ID" value="NC_008576.1"/>
</dbReference>
<dbReference type="SUPFAM" id="SSF158472">
    <property type="entry name" value="HAMP domain-like"/>
    <property type="match status" value="1"/>
</dbReference>
<evidence type="ECO:0000256" key="2">
    <source>
        <dbReference type="ARBA" id="ARBA00004370"/>
    </source>
</evidence>
<dbReference type="KEGG" id="mgm:Mmc1_3601"/>
<dbReference type="SUPFAM" id="SSF55785">
    <property type="entry name" value="PYP-like sensor domain (PAS domain)"/>
    <property type="match status" value="1"/>
</dbReference>
<keyword evidence="5 10" id="KW-0808">Transferase</keyword>
<keyword evidence="7" id="KW-0472">Membrane</keyword>
<dbReference type="InterPro" id="IPR004358">
    <property type="entry name" value="Sig_transdc_His_kin-like_C"/>
</dbReference>
<dbReference type="CDD" id="cd06225">
    <property type="entry name" value="HAMP"/>
    <property type="match status" value="1"/>
</dbReference>
<dbReference type="Proteomes" id="UP000002586">
    <property type="component" value="Chromosome"/>
</dbReference>
<dbReference type="EC" id="2.7.13.3" evidence="3"/>
<reference evidence="10 11" key="2">
    <citation type="journal article" date="2012" name="Int. J. Syst. Evol. Microbiol.">
        <title>Magnetococcus marinus gen. nov., sp. nov., a marine, magnetotactic bacterium that represents a novel lineage (Magnetococcaceae fam. nov.; Magnetococcales ord. nov.) at the base of the Alphaproteobacteria.</title>
        <authorList>
            <person name="Bazylinski D.A."/>
            <person name="Williams T.J."/>
            <person name="Lefevre C.T."/>
            <person name="Berg R.J."/>
            <person name="Zhang C.L."/>
            <person name="Bowser S.S."/>
            <person name="Dean A.J."/>
            <person name="Beveridge T.J."/>
        </authorList>
    </citation>
    <scope>NUCLEOTIDE SEQUENCE [LARGE SCALE GENOMIC DNA]</scope>
    <source>
        <strain evidence="11">ATCC BAA-1437 / JCM 17883 / MC-1</strain>
    </source>
</reference>
<dbReference type="GO" id="GO:0000155">
    <property type="term" value="F:phosphorelay sensor kinase activity"/>
    <property type="evidence" value="ECO:0007669"/>
    <property type="project" value="InterPro"/>
</dbReference>
<dbReference type="Gene3D" id="1.10.287.130">
    <property type="match status" value="1"/>
</dbReference>
<dbReference type="PROSITE" id="PS50109">
    <property type="entry name" value="HIS_KIN"/>
    <property type="match status" value="1"/>
</dbReference>
<evidence type="ECO:0000313" key="10">
    <source>
        <dbReference type="EMBL" id="ABK46086.1"/>
    </source>
</evidence>
<dbReference type="InterPro" id="IPR035965">
    <property type="entry name" value="PAS-like_dom_sf"/>
</dbReference>
<dbReference type="InterPro" id="IPR050351">
    <property type="entry name" value="BphY/WalK/GraS-like"/>
</dbReference>
<comment type="catalytic activity">
    <reaction evidence="1">
        <text>ATP + protein L-histidine = ADP + protein N-phospho-L-histidine.</text>
        <dbReference type="EC" id="2.7.13.3"/>
    </reaction>
</comment>
<evidence type="ECO:0000256" key="4">
    <source>
        <dbReference type="ARBA" id="ARBA00022553"/>
    </source>
</evidence>
<dbReference type="Gene3D" id="6.10.340.10">
    <property type="match status" value="1"/>
</dbReference>
<name>A0LDP3_MAGMM</name>
<dbReference type="STRING" id="156889.Mmc1_3601"/>
<comment type="subcellular location">
    <subcellularLocation>
        <location evidence="2">Membrane</location>
    </subcellularLocation>
</comment>
<dbReference type="GO" id="GO:0030295">
    <property type="term" value="F:protein kinase activator activity"/>
    <property type="evidence" value="ECO:0007669"/>
    <property type="project" value="TreeGrafter"/>
</dbReference>
<evidence type="ECO:0000256" key="6">
    <source>
        <dbReference type="ARBA" id="ARBA00022777"/>
    </source>
</evidence>
<organism evidence="10 11">
    <name type="scientific">Magnetococcus marinus (strain ATCC BAA-1437 / JCM 17883 / MC-1)</name>
    <dbReference type="NCBI Taxonomy" id="156889"/>
    <lineage>
        <taxon>Bacteria</taxon>
        <taxon>Pseudomonadati</taxon>
        <taxon>Pseudomonadota</taxon>
        <taxon>Magnetococcia</taxon>
        <taxon>Magnetococcales</taxon>
        <taxon>Magnetococcaceae</taxon>
        <taxon>Magnetococcus</taxon>
    </lineage>
</organism>
<dbReference type="PRINTS" id="PR00344">
    <property type="entry name" value="BCTRLSENSOR"/>
</dbReference>
<evidence type="ECO:0000313" key="11">
    <source>
        <dbReference type="Proteomes" id="UP000002586"/>
    </source>
</evidence>
<dbReference type="SUPFAM" id="SSF55874">
    <property type="entry name" value="ATPase domain of HSP90 chaperone/DNA topoisomerase II/histidine kinase"/>
    <property type="match status" value="1"/>
</dbReference>
<dbReference type="Pfam" id="PF00512">
    <property type="entry name" value="HisKA"/>
    <property type="match status" value="1"/>
</dbReference>
<evidence type="ECO:0000256" key="5">
    <source>
        <dbReference type="ARBA" id="ARBA00022679"/>
    </source>
</evidence>
<protein>
    <recommendedName>
        <fullName evidence="3">histidine kinase</fullName>
        <ecNumber evidence="3">2.7.13.3</ecNumber>
    </recommendedName>
</protein>